<keyword evidence="3" id="KW-1185">Reference proteome</keyword>
<feature type="transmembrane region" description="Helical" evidence="1">
    <location>
        <begin position="155"/>
        <end position="179"/>
    </location>
</feature>
<dbReference type="OrthoDB" id="342705at2759"/>
<keyword evidence="1" id="KW-1133">Transmembrane helix</keyword>
<dbReference type="EMBL" id="LK391709">
    <property type="protein sequence ID" value="CDR97077.1"/>
    <property type="molecule type" value="Genomic_DNA"/>
</dbReference>
<proteinExistence type="predicted"/>
<dbReference type="GeneID" id="24565618"/>
<evidence type="ECO:0000313" key="2">
    <source>
        <dbReference type="EMBL" id="CDR97077.1"/>
    </source>
</evidence>
<gene>
    <name evidence="2" type="ORF">BBBOND_0309800</name>
</gene>
<evidence type="ECO:0000256" key="1">
    <source>
        <dbReference type="SAM" id="Phobius"/>
    </source>
</evidence>
<keyword evidence="1" id="KW-0812">Transmembrane</keyword>
<feature type="transmembrane region" description="Helical" evidence="1">
    <location>
        <begin position="299"/>
        <end position="321"/>
    </location>
</feature>
<feature type="transmembrane region" description="Helical" evidence="1">
    <location>
        <begin position="47"/>
        <end position="68"/>
    </location>
</feature>
<evidence type="ECO:0000313" key="3">
    <source>
        <dbReference type="Proteomes" id="UP000033188"/>
    </source>
</evidence>
<reference evidence="3" key="1">
    <citation type="journal article" date="2014" name="Nucleic Acids Res.">
        <title>The evolutionary dynamics of variant antigen genes in Babesia reveal a history of genomic innovation underlying host-parasite interaction.</title>
        <authorList>
            <person name="Jackson A.P."/>
            <person name="Otto T.D."/>
            <person name="Darby A."/>
            <person name="Ramaprasad A."/>
            <person name="Xia D."/>
            <person name="Echaide I.E."/>
            <person name="Farber M."/>
            <person name="Gahlot S."/>
            <person name="Gamble J."/>
            <person name="Gupta D."/>
            <person name="Gupta Y."/>
            <person name="Jackson L."/>
            <person name="Malandrin L."/>
            <person name="Malas T.B."/>
            <person name="Moussa E."/>
            <person name="Nair M."/>
            <person name="Reid A.J."/>
            <person name="Sanders M."/>
            <person name="Sharma J."/>
            <person name="Tracey A."/>
            <person name="Quail M.A."/>
            <person name="Weir W."/>
            <person name="Wastling J.M."/>
            <person name="Hall N."/>
            <person name="Willadsen P."/>
            <person name="Lingelbach K."/>
            <person name="Shiels B."/>
            <person name="Tait A."/>
            <person name="Berriman M."/>
            <person name="Allred D.R."/>
            <person name="Pain A."/>
        </authorList>
    </citation>
    <scope>NUCLEOTIDE SEQUENCE [LARGE SCALE GENOMIC DNA]</scope>
    <source>
        <strain evidence="3">Bond</strain>
    </source>
</reference>
<dbReference type="KEGG" id="bbig:BBBOND_0309800"/>
<sequence>MAIDPARHSMMLNKYQIASLVSFVCVVIPLSLIAYGLKFVVNKSELFILATVMGSAFAVLSAVSLYYYCSGLGYAAPADYTVHYGSVELSVASAWDEMCCKLDDIKEGMLLACSSGSLMRQIFFVSMETAFEHSLICFCVPLTALDRTLFPDRGILHAAIICSLLVSAGKFGGSVYGLYAAMCPPRNSRDVVPIRMTKVYSCLSLVALSICSYANDGDPYSTMVQMMVVGALIFTFFAFSAYPKAVVSSIMNVAILSHPLSYKIFDFVNTFAVICDIVLTIALTVFMNKAVGTVGINGTVVSVTVFYIFHTLYHVLIGIRLSDVSPESRMHSPHVPYGPPLGRL</sequence>
<keyword evidence="1" id="KW-0472">Membrane</keyword>
<name>A0A061DAR0_BABBI</name>
<organism evidence="2 3">
    <name type="scientific">Babesia bigemina</name>
    <dbReference type="NCBI Taxonomy" id="5866"/>
    <lineage>
        <taxon>Eukaryota</taxon>
        <taxon>Sar</taxon>
        <taxon>Alveolata</taxon>
        <taxon>Apicomplexa</taxon>
        <taxon>Aconoidasida</taxon>
        <taxon>Piroplasmida</taxon>
        <taxon>Babesiidae</taxon>
        <taxon>Babesia</taxon>
    </lineage>
</organism>
<dbReference type="Proteomes" id="UP000033188">
    <property type="component" value="Chromosome 3"/>
</dbReference>
<feature type="transmembrane region" description="Helical" evidence="1">
    <location>
        <begin position="15"/>
        <end position="35"/>
    </location>
</feature>
<dbReference type="VEuPathDB" id="PiroplasmaDB:BBBOND_0309800"/>
<accession>A0A061DAR0</accession>
<protein>
    <submittedName>
        <fullName evidence="2">Uncharacterized protein</fullName>
    </submittedName>
</protein>
<feature type="transmembrane region" description="Helical" evidence="1">
    <location>
        <begin position="264"/>
        <end position="287"/>
    </location>
</feature>
<dbReference type="RefSeq" id="XP_012769263.1">
    <property type="nucleotide sequence ID" value="XM_012913809.1"/>
</dbReference>
<dbReference type="AlphaFoldDB" id="A0A061DAR0"/>
<feature type="transmembrane region" description="Helical" evidence="1">
    <location>
        <begin position="221"/>
        <end position="243"/>
    </location>
</feature>